<feature type="region of interest" description="Disordered" evidence="1">
    <location>
        <begin position="661"/>
        <end position="681"/>
    </location>
</feature>
<feature type="domain" description="PLL-like beta propeller" evidence="3">
    <location>
        <begin position="520"/>
        <end position="649"/>
    </location>
</feature>
<dbReference type="Proteomes" id="UP001500711">
    <property type="component" value="Unassembled WGS sequence"/>
</dbReference>
<dbReference type="Pfam" id="PF26607">
    <property type="entry name" value="DUF8189"/>
    <property type="match status" value="1"/>
</dbReference>
<gene>
    <name evidence="4" type="ORF">GCM10022267_33260</name>
</gene>
<dbReference type="InterPro" id="IPR023294">
    <property type="entry name" value="Tachylectin2"/>
</dbReference>
<dbReference type="InterPro" id="IPR036813">
    <property type="entry name" value="Tachylectin2_sf"/>
</dbReference>
<dbReference type="SUPFAM" id="SSF89372">
    <property type="entry name" value="Fucose-specific lectin"/>
    <property type="match status" value="1"/>
</dbReference>
<protein>
    <recommendedName>
        <fullName evidence="6">Tachylectin</fullName>
    </recommendedName>
</protein>
<accession>A0ABP7AZT9</accession>
<dbReference type="EMBL" id="BAABBE010000008">
    <property type="protein sequence ID" value="GAA3644077.1"/>
    <property type="molecule type" value="Genomic_DNA"/>
</dbReference>
<name>A0ABP7AZT9_9PSEU</name>
<proteinExistence type="predicted"/>
<feature type="domain" description="Tachylectin 2" evidence="2">
    <location>
        <begin position="80"/>
        <end position="304"/>
    </location>
</feature>
<evidence type="ECO:0000256" key="1">
    <source>
        <dbReference type="SAM" id="MobiDB-lite"/>
    </source>
</evidence>
<evidence type="ECO:0000313" key="4">
    <source>
        <dbReference type="EMBL" id="GAA3644077.1"/>
    </source>
</evidence>
<evidence type="ECO:0008006" key="6">
    <source>
        <dbReference type="Google" id="ProtNLM"/>
    </source>
</evidence>
<dbReference type="Pfam" id="PF14517">
    <property type="entry name" value="Tachylectin"/>
    <property type="match status" value="1"/>
</dbReference>
<evidence type="ECO:0000313" key="5">
    <source>
        <dbReference type="Proteomes" id="UP001500711"/>
    </source>
</evidence>
<reference evidence="5" key="1">
    <citation type="journal article" date="2019" name="Int. J. Syst. Evol. Microbiol.">
        <title>The Global Catalogue of Microorganisms (GCM) 10K type strain sequencing project: providing services to taxonomists for standard genome sequencing and annotation.</title>
        <authorList>
            <consortium name="The Broad Institute Genomics Platform"/>
            <consortium name="The Broad Institute Genome Sequencing Center for Infectious Disease"/>
            <person name="Wu L."/>
            <person name="Ma J."/>
        </authorList>
    </citation>
    <scope>NUCLEOTIDE SEQUENCE [LARGE SCALE GENOMIC DNA]</scope>
    <source>
        <strain evidence="5">JCM 17494</strain>
    </source>
</reference>
<sequence length="681" mass="73561">MTTEGVTFASLSAMEGPATATTFGGNSVYQKPKRFGRSSLRNVAVVAVAATVATLVLPDQHAAAAEQIQCRESVSIYAATGSGTLLEYFHNTPESGTYDWKPQRTIGHEWSQVTIITGADGRVYQIPNNGELRRFRHNGIEWERPGGGWHTTIDTGWGQWRDPAYINRITVDSLGDIYAIDSAGKLTWSRYDEQASKWSKRVLATGFSRFNTIIAADKGVFYARDAGIANGALYRFQYHADSQQWMQYLKLVGEAGWNMHHRVFSPGGDVLYAIEPNGTLWWYRWADSTSSWSTPTAVGSGWQTDWQVGAMTDACSLSGLPAPTRPGPRPVMELERSELIESSNGLVQGFYVDSWGTLKSATQREGSPIDFLDIAAIDTPSQISTTPSALMSQDGRPNVFALGTDTVTYETTRALNGVTWPVPSSFGGWSISPTEAVKYADNRMQFFTINAQGALMARSQETVGSHVSPWWTIGFSGLGGQVTALPVGNDLEVVVTYADGLVVTSRYVNGVLTNVRGVQAGHVTGNPAGVMKNDKVQLFARRSDGKVHTLRDTTSGFETAWTALDGLSTVGSPAAVISDGKIKVAARGVDGFIYTNIQSVVDGPFTGWTKLTDSRTGNAWPSDTDPSMVALSTGKIVVMYRSADEVTFAFETSAATGVASRSAAAPAQQFIGGPSPKPRKR</sequence>
<comment type="caution">
    <text evidence="4">The sequence shown here is derived from an EMBL/GenBank/DDBJ whole genome shotgun (WGS) entry which is preliminary data.</text>
</comment>
<dbReference type="InterPro" id="IPR058502">
    <property type="entry name" value="PLL-like_beta-prop"/>
</dbReference>
<dbReference type="SUPFAM" id="SSF50934">
    <property type="entry name" value="Tachylectin-2"/>
    <property type="match status" value="1"/>
</dbReference>
<evidence type="ECO:0000259" key="2">
    <source>
        <dbReference type="Pfam" id="PF14517"/>
    </source>
</evidence>
<keyword evidence="5" id="KW-1185">Reference proteome</keyword>
<organism evidence="4 5">
    <name type="scientific">Lentzea roselyniae</name>
    <dbReference type="NCBI Taxonomy" id="531940"/>
    <lineage>
        <taxon>Bacteria</taxon>
        <taxon>Bacillati</taxon>
        <taxon>Actinomycetota</taxon>
        <taxon>Actinomycetes</taxon>
        <taxon>Pseudonocardiales</taxon>
        <taxon>Pseudonocardiaceae</taxon>
        <taxon>Lentzea</taxon>
    </lineage>
</organism>
<dbReference type="Gene3D" id="2.115.10.10">
    <property type="entry name" value="Tachylectin 2"/>
    <property type="match status" value="2"/>
</dbReference>
<evidence type="ECO:0000259" key="3">
    <source>
        <dbReference type="Pfam" id="PF26607"/>
    </source>
</evidence>